<evidence type="ECO:0000256" key="6">
    <source>
        <dbReference type="ARBA" id="ARBA00023316"/>
    </source>
</evidence>
<comment type="caution">
    <text evidence="8">The sequence shown here is derived from an EMBL/GenBank/DDBJ whole genome shotgun (WGS) entry which is preliminary data.</text>
</comment>
<comment type="similarity">
    <text evidence="7">Belongs to the transglycosylase MltG family.</text>
</comment>
<keyword evidence="4 7" id="KW-0472">Membrane</keyword>
<keyword evidence="9" id="KW-1185">Reference proteome</keyword>
<dbReference type="Proteomes" id="UP000823201">
    <property type="component" value="Unassembled WGS sequence"/>
</dbReference>
<keyword evidence="6 7" id="KW-0961">Cell wall biogenesis/degradation</keyword>
<evidence type="ECO:0000256" key="2">
    <source>
        <dbReference type="ARBA" id="ARBA00022692"/>
    </source>
</evidence>
<keyword evidence="3 7" id="KW-1133">Transmembrane helix</keyword>
<keyword evidence="1 7" id="KW-1003">Cell membrane</keyword>
<dbReference type="Pfam" id="PF02618">
    <property type="entry name" value="YceG"/>
    <property type="match status" value="1"/>
</dbReference>
<dbReference type="PANTHER" id="PTHR30518:SF2">
    <property type="entry name" value="ENDOLYTIC MUREIN TRANSGLYCOSYLASE"/>
    <property type="match status" value="1"/>
</dbReference>
<dbReference type="Gene3D" id="3.30.1490.480">
    <property type="entry name" value="Endolytic murein transglycosylase"/>
    <property type="match status" value="1"/>
</dbReference>
<keyword evidence="2 7" id="KW-0812">Transmembrane</keyword>
<sequence>MKMKKFRWRLAALIAAALIILAAISAWSFAKFYGHELDPVKPSSHQPVTVEIKNGSTISDIAHLLEEKQLIRSAWAFEFYARWNHVNTYRSGTYTFDRSLSVGKIINDLKTGAHRSITLVIDVRQGMWVAEIAPKIAEVTGSSKQQVLQQMADRNYVQKHFMNKYPFLTKVILNKGVRYPLEGYLAPGTYSYTKGKGHLTLQQVIDPMLEQTGKTLHVFSSKIAGNSLGSVHRILTMASMVEQEAPGTQDRRKIAGVLYNRLKKKMRLQTDPSVAYGEQKQVEAYSHHDFRKDYKKSNPYNTYTHDGLPVGPIGSPAVDAIQAVLNPIHSQALFFYARPNGKIYYSATYAEHQKIVQKYQNEWSNQ</sequence>
<evidence type="ECO:0000256" key="4">
    <source>
        <dbReference type="ARBA" id="ARBA00023136"/>
    </source>
</evidence>
<reference evidence="8 9" key="1">
    <citation type="submission" date="2021-01" db="EMBL/GenBank/DDBJ databases">
        <title>Genomic Encyclopedia of Type Strains, Phase IV (KMG-IV): sequencing the most valuable type-strain genomes for metagenomic binning, comparative biology and taxonomic classification.</title>
        <authorList>
            <person name="Goeker M."/>
        </authorList>
    </citation>
    <scope>NUCLEOTIDE SEQUENCE [LARGE SCALE GENOMIC DNA]</scope>
    <source>
        <strain evidence="8 9">DSM 100968</strain>
    </source>
</reference>
<dbReference type="EMBL" id="JAFBEV010000005">
    <property type="protein sequence ID" value="MBM7657386.1"/>
    <property type="molecule type" value="Genomic_DNA"/>
</dbReference>
<comment type="function">
    <text evidence="7">Functions as a peptidoglycan terminase that cleaves nascent peptidoglycan strands endolytically to terminate their elongation.</text>
</comment>
<organism evidence="8 9">
    <name type="scientific">Sporolactobacillus spathodeae</name>
    <dbReference type="NCBI Taxonomy" id="1465502"/>
    <lineage>
        <taxon>Bacteria</taxon>
        <taxon>Bacillati</taxon>
        <taxon>Bacillota</taxon>
        <taxon>Bacilli</taxon>
        <taxon>Bacillales</taxon>
        <taxon>Sporolactobacillaceae</taxon>
        <taxon>Sporolactobacillus</taxon>
    </lineage>
</organism>
<dbReference type="NCBIfam" id="TIGR00247">
    <property type="entry name" value="endolytic transglycosylase MltG"/>
    <property type="match status" value="1"/>
</dbReference>
<dbReference type="EC" id="4.2.2.29" evidence="7"/>
<comment type="catalytic activity">
    <reaction evidence="7">
        <text>a peptidoglycan chain = a peptidoglycan chain with N-acetyl-1,6-anhydromuramyl-[peptide] at the reducing end + a peptidoglycan chain with N-acetylglucosamine at the non-reducing end.</text>
        <dbReference type="EC" id="4.2.2.29"/>
    </reaction>
</comment>
<dbReference type="InterPro" id="IPR003770">
    <property type="entry name" value="MLTG-like"/>
</dbReference>
<evidence type="ECO:0000256" key="5">
    <source>
        <dbReference type="ARBA" id="ARBA00023239"/>
    </source>
</evidence>
<gene>
    <name evidence="7" type="primary">mltG</name>
    <name evidence="8" type="ORF">JOC27_000829</name>
</gene>
<dbReference type="HAMAP" id="MF_02065">
    <property type="entry name" value="MltG"/>
    <property type="match status" value="1"/>
</dbReference>
<name>A0ABS2Q722_9BACL</name>
<dbReference type="Gene3D" id="3.30.160.60">
    <property type="entry name" value="Classic Zinc Finger"/>
    <property type="match status" value="1"/>
</dbReference>
<protein>
    <recommendedName>
        <fullName evidence="7">Endolytic murein transglycosylase</fullName>
        <ecNumber evidence="7">4.2.2.29</ecNumber>
    </recommendedName>
    <alternativeName>
        <fullName evidence="7">Peptidoglycan lytic transglycosylase</fullName>
    </alternativeName>
    <alternativeName>
        <fullName evidence="7">Peptidoglycan polymerization terminase</fullName>
    </alternativeName>
</protein>
<accession>A0ABS2Q722</accession>
<evidence type="ECO:0000256" key="3">
    <source>
        <dbReference type="ARBA" id="ARBA00022989"/>
    </source>
</evidence>
<keyword evidence="5 7" id="KW-0456">Lyase</keyword>
<dbReference type="PANTHER" id="PTHR30518">
    <property type="entry name" value="ENDOLYTIC MUREIN TRANSGLYCOSYLASE"/>
    <property type="match status" value="1"/>
</dbReference>
<proteinExistence type="inferred from homology"/>
<evidence type="ECO:0000313" key="9">
    <source>
        <dbReference type="Proteomes" id="UP000823201"/>
    </source>
</evidence>
<evidence type="ECO:0000313" key="8">
    <source>
        <dbReference type="EMBL" id="MBM7657386.1"/>
    </source>
</evidence>
<evidence type="ECO:0000256" key="1">
    <source>
        <dbReference type="ARBA" id="ARBA00022475"/>
    </source>
</evidence>
<feature type="site" description="Important for catalytic activity" evidence="7">
    <location>
        <position position="244"/>
    </location>
</feature>
<evidence type="ECO:0000256" key="7">
    <source>
        <dbReference type="HAMAP-Rule" id="MF_02065"/>
    </source>
</evidence>